<feature type="domain" description="SGNH hydrolase-type esterase" evidence="1">
    <location>
        <begin position="64"/>
        <end position="233"/>
    </location>
</feature>
<evidence type="ECO:0000313" key="2">
    <source>
        <dbReference type="EMBL" id="MET6997558.1"/>
    </source>
</evidence>
<comment type="caution">
    <text evidence="2">The sequence shown here is derived from an EMBL/GenBank/DDBJ whole genome shotgun (WGS) entry which is preliminary data.</text>
</comment>
<evidence type="ECO:0000313" key="3">
    <source>
        <dbReference type="Proteomes" id="UP001549749"/>
    </source>
</evidence>
<dbReference type="PANTHER" id="PTHR30383">
    <property type="entry name" value="THIOESTERASE 1/PROTEASE 1/LYSOPHOSPHOLIPASE L1"/>
    <property type="match status" value="1"/>
</dbReference>
<dbReference type="CDD" id="cd00229">
    <property type="entry name" value="SGNH_hydrolase"/>
    <property type="match status" value="1"/>
</dbReference>
<dbReference type="InterPro" id="IPR036514">
    <property type="entry name" value="SGNH_hydro_sf"/>
</dbReference>
<dbReference type="PANTHER" id="PTHR30383:SF28">
    <property type="entry name" value="LIPASE_ACYLHYDROLASE"/>
    <property type="match status" value="1"/>
</dbReference>
<dbReference type="EC" id="3.1.-.-" evidence="2"/>
<dbReference type="Gene3D" id="3.40.50.1110">
    <property type="entry name" value="SGNH hydrolase"/>
    <property type="match status" value="1"/>
</dbReference>
<sequence>MSRHFILAGIVTITLFFDNSFIQPVLSQVVKDKKPLNSAAFIQSAPLGNARYRIHHDKTLHVAFLGGSITNMTGWRGNVSAYLQARYPDAKITCINAGIPSLGSLPHVFRLKNDVLDKGRIDLLLIESAVNDHVNGTPQLIQQRALEGIIRHARTANRYMDIVLMAFADEDKMADYRNGKIPAEVGVHAAMATRYHLPFINLAEEVTRRIDNGEFTWENDFKDLHPSPFGQELYFNTIRQLLEKQLSGKAPRQLTTYALPRPADVVNYSQGDYLPVNTAIQLQDFIQEANWHPSDKTPTREGFTNVPMLVGEKAGASFELPFDGDAVGVSVISGPDAGMIQYRIDDGPVQTRDLYTQWSASLHLPWYLLLGDGLTPGKHHLWMRIAPEKNAASTGNACRIVHFLVNECQKSR</sequence>
<dbReference type="SUPFAM" id="SSF52266">
    <property type="entry name" value="SGNH hydrolase"/>
    <property type="match status" value="1"/>
</dbReference>
<dbReference type="RefSeq" id="WP_354660193.1">
    <property type="nucleotide sequence ID" value="NZ_JBEXAC010000001.1"/>
</dbReference>
<name>A0ABV2T3D7_9BACT</name>
<dbReference type="InterPro" id="IPR013830">
    <property type="entry name" value="SGNH_hydro"/>
</dbReference>
<reference evidence="2 3" key="1">
    <citation type="submission" date="2024-06" db="EMBL/GenBank/DDBJ databases">
        <title>Chitinophaga defluvii sp. nov., isolated from municipal sewage.</title>
        <authorList>
            <person name="Zhang L."/>
        </authorList>
    </citation>
    <scope>NUCLEOTIDE SEQUENCE [LARGE SCALE GENOMIC DNA]</scope>
    <source>
        <strain evidence="2 3">H8</strain>
    </source>
</reference>
<dbReference type="InterPro" id="IPR051532">
    <property type="entry name" value="Ester_Hydrolysis_Enzymes"/>
</dbReference>
<evidence type="ECO:0000259" key="1">
    <source>
        <dbReference type="Pfam" id="PF13472"/>
    </source>
</evidence>
<dbReference type="Proteomes" id="UP001549749">
    <property type="component" value="Unassembled WGS sequence"/>
</dbReference>
<dbReference type="Pfam" id="PF13472">
    <property type="entry name" value="Lipase_GDSL_2"/>
    <property type="match status" value="1"/>
</dbReference>
<gene>
    <name evidence="2" type="ORF">ABR189_09275</name>
</gene>
<dbReference type="EMBL" id="JBEXAC010000001">
    <property type="protein sequence ID" value="MET6997558.1"/>
    <property type="molecule type" value="Genomic_DNA"/>
</dbReference>
<dbReference type="GO" id="GO:0016787">
    <property type="term" value="F:hydrolase activity"/>
    <property type="evidence" value="ECO:0007669"/>
    <property type="project" value="UniProtKB-KW"/>
</dbReference>
<keyword evidence="3" id="KW-1185">Reference proteome</keyword>
<protein>
    <submittedName>
        <fullName evidence="2">SGNH/GDSL hydrolase family protein</fullName>
        <ecNumber evidence="2">3.1.-.-</ecNumber>
    </submittedName>
</protein>
<accession>A0ABV2T3D7</accession>
<organism evidence="2 3">
    <name type="scientific">Chitinophaga defluvii</name>
    <dbReference type="NCBI Taxonomy" id="3163343"/>
    <lineage>
        <taxon>Bacteria</taxon>
        <taxon>Pseudomonadati</taxon>
        <taxon>Bacteroidota</taxon>
        <taxon>Chitinophagia</taxon>
        <taxon>Chitinophagales</taxon>
        <taxon>Chitinophagaceae</taxon>
        <taxon>Chitinophaga</taxon>
    </lineage>
</organism>
<proteinExistence type="predicted"/>
<keyword evidence="2" id="KW-0378">Hydrolase</keyword>
<dbReference type="Gene3D" id="2.60.120.260">
    <property type="entry name" value="Galactose-binding domain-like"/>
    <property type="match status" value="1"/>
</dbReference>